<accession>A0A0A8Z3Y5</accession>
<organism evidence="2">
    <name type="scientific">Arundo donax</name>
    <name type="common">Giant reed</name>
    <name type="synonym">Donax arundinaceus</name>
    <dbReference type="NCBI Taxonomy" id="35708"/>
    <lineage>
        <taxon>Eukaryota</taxon>
        <taxon>Viridiplantae</taxon>
        <taxon>Streptophyta</taxon>
        <taxon>Embryophyta</taxon>
        <taxon>Tracheophyta</taxon>
        <taxon>Spermatophyta</taxon>
        <taxon>Magnoliopsida</taxon>
        <taxon>Liliopsida</taxon>
        <taxon>Poales</taxon>
        <taxon>Poaceae</taxon>
        <taxon>PACMAD clade</taxon>
        <taxon>Arundinoideae</taxon>
        <taxon>Arundineae</taxon>
        <taxon>Arundo</taxon>
    </lineage>
</organism>
<protein>
    <submittedName>
        <fullName evidence="2">Uncharacterized protein</fullName>
    </submittedName>
</protein>
<name>A0A0A8Z3Y5_ARUDO</name>
<reference evidence="2" key="2">
    <citation type="journal article" date="2015" name="Data Brief">
        <title>Shoot transcriptome of the giant reed, Arundo donax.</title>
        <authorList>
            <person name="Barrero R.A."/>
            <person name="Guerrero F.D."/>
            <person name="Moolhuijzen P."/>
            <person name="Goolsby J.A."/>
            <person name="Tidwell J."/>
            <person name="Bellgard S.E."/>
            <person name="Bellgard M.I."/>
        </authorList>
    </citation>
    <scope>NUCLEOTIDE SEQUENCE</scope>
    <source>
        <tissue evidence="2">Shoot tissue taken approximately 20 cm above the soil surface</tissue>
    </source>
</reference>
<sequence length="34" mass="3645">MAVSTDPQVLGDAHRVAGPRTQQHKSYGQLLAVI</sequence>
<evidence type="ECO:0000313" key="2">
    <source>
        <dbReference type="EMBL" id="JAD29552.1"/>
    </source>
</evidence>
<proteinExistence type="predicted"/>
<feature type="region of interest" description="Disordered" evidence="1">
    <location>
        <begin position="1"/>
        <end position="22"/>
    </location>
</feature>
<dbReference type="AlphaFoldDB" id="A0A0A8Z3Y5"/>
<dbReference type="EMBL" id="GBRH01268343">
    <property type="protein sequence ID" value="JAD29552.1"/>
    <property type="molecule type" value="Transcribed_RNA"/>
</dbReference>
<reference evidence="2" key="1">
    <citation type="submission" date="2014-09" db="EMBL/GenBank/DDBJ databases">
        <authorList>
            <person name="Magalhaes I.L.F."/>
            <person name="Oliveira U."/>
            <person name="Santos F.R."/>
            <person name="Vidigal T.H.D.A."/>
            <person name="Brescovit A.D."/>
            <person name="Santos A.J."/>
        </authorList>
    </citation>
    <scope>NUCLEOTIDE SEQUENCE</scope>
    <source>
        <tissue evidence="2">Shoot tissue taken approximately 20 cm above the soil surface</tissue>
    </source>
</reference>
<evidence type="ECO:0000256" key="1">
    <source>
        <dbReference type="SAM" id="MobiDB-lite"/>
    </source>
</evidence>